<evidence type="ECO:0000313" key="1">
    <source>
        <dbReference type="EMBL" id="MDQ0361135.1"/>
    </source>
</evidence>
<gene>
    <name evidence="1" type="ORF">J2S15_001882</name>
</gene>
<proteinExistence type="predicted"/>
<sequence>MGLFDKQIKKQMESLSIEQLEEMRDQGLDVEEYLAAAYQKQEEENALLETNQIDVSKLEKYARVPRDIDSEFFVEIAGKAPMLGKDKWRNAYMHAPIVYTGIVQADGVLFAPGDETTGYVALVVLDRTHGNDIDWIDQKAKEVHKVVYGANVPKDMRKIAEGIRKQEGYFTYKLPSSINEGMDIWVTVNTVSQKILPKTFIPKQRVIPCLLTDDLKENKMPSLSVIPARFYEV</sequence>
<keyword evidence="2" id="KW-1185">Reference proteome</keyword>
<accession>A0ABU0E2M1</accession>
<name>A0ABU0E2M1_9FIRM</name>
<dbReference type="RefSeq" id="WP_307407609.1">
    <property type="nucleotide sequence ID" value="NZ_JAUSUR010000003.1"/>
</dbReference>
<evidence type="ECO:0000313" key="2">
    <source>
        <dbReference type="Proteomes" id="UP001230220"/>
    </source>
</evidence>
<dbReference type="EMBL" id="JAUSUR010000003">
    <property type="protein sequence ID" value="MDQ0361135.1"/>
    <property type="molecule type" value="Genomic_DNA"/>
</dbReference>
<comment type="caution">
    <text evidence="1">The sequence shown here is derived from an EMBL/GenBank/DDBJ whole genome shotgun (WGS) entry which is preliminary data.</text>
</comment>
<reference evidence="1 2" key="1">
    <citation type="submission" date="2023-07" db="EMBL/GenBank/DDBJ databases">
        <title>Genomic Encyclopedia of Type Strains, Phase IV (KMG-IV): sequencing the most valuable type-strain genomes for metagenomic binning, comparative biology and taxonomic classification.</title>
        <authorList>
            <person name="Goeker M."/>
        </authorList>
    </citation>
    <scope>NUCLEOTIDE SEQUENCE [LARGE SCALE GENOMIC DNA]</scope>
    <source>
        <strain evidence="1 2">DSM 16784</strain>
    </source>
</reference>
<dbReference type="Proteomes" id="UP001230220">
    <property type="component" value="Unassembled WGS sequence"/>
</dbReference>
<protein>
    <submittedName>
        <fullName evidence="1">Uncharacterized protein</fullName>
    </submittedName>
</protein>
<organism evidence="1 2">
    <name type="scientific">Breznakia pachnodae</name>
    <dbReference type="NCBI Taxonomy" id="265178"/>
    <lineage>
        <taxon>Bacteria</taxon>
        <taxon>Bacillati</taxon>
        <taxon>Bacillota</taxon>
        <taxon>Erysipelotrichia</taxon>
        <taxon>Erysipelotrichales</taxon>
        <taxon>Erysipelotrichaceae</taxon>
        <taxon>Breznakia</taxon>
    </lineage>
</organism>